<dbReference type="SUPFAM" id="SSF54001">
    <property type="entry name" value="Cysteine proteinases"/>
    <property type="match status" value="1"/>
</dbReference>
<dbReference type="InterPro" id="IPR038765">
    <property type="entry name" value="Papain-like_cys_pep_sf"/>
</dbReference>
<name>A0A8E6ETF1_9BACT</name>
<accession>A0A8E6ETF1</accession>
<sequence>MSKELIIHDGNYKDHLAPIIDGRQASTGLIERDYAKHPPGCYATVDAVDVPIIPRSEWSARIKEMEETKSRLSDIRNTGNFGKRIPSLNQNPYSFCWAHSATHATMMLRAIFNLPYVPLSAFAVACMIKNYRNEGGWGAEALDFISQRGVPDQKFWAQQSMSRSNDNPATWANAALHRVTAGWIDIKAPVYNRTMPFDQVFSLLLTRTPGIGDYYWWRHSVNLLDPVEVERNSFGIRIWNSWGDEWSDYGTAVLQGDKAIPNGATAPRLITASAA</sequence>
<gene>
    <name evidence="1" type="ORF">KIH39_00115</name>
</gene>
<evidence type="ECO:0000313" key="1">
    <source>
        <dbReference type="EMBL" id="QVL32359.1"/>
    </source>
</evidence>
<dbReference type="EMBL" id="CP074694">
    <property type="protein sequence ID" value="QVL32359.1"/>
    <property type="molecule type" value="Genomic_DNA"/>
</dbReference>
<dbReference type="Gene3D" id="3.90.70.10">
    <property type="entry name" value="Cysteine proteinases"/>
    <property type="match status" value="1"/>
</dbReference>
<dbReference type="KEGG" id="tsph:KIH39_00115"/>
<reference evidence="1" key="1">
    <citation type="submission" date="2021-05" db="EMBL/GenBank/DDBJ databases">
        <title>Complete genome sequence of the cellulolytic planctomycete Telmatocola sphagniphila SP2T and characterization of the first cellulase from planctomycetes.</title>
        <authorList>
            <person name="Rakitin A.L."/>
            <person name="Beletsky A.V."/>
            <person name="Naumoff D.G."/>
            <person name="Kulichevskaya I.S."/>
            <person name="Mardanov A.V."/>
            <person name="Ravin N.V."/>
            <person name="Dedysh S.N."/>
        </authorList>
    </citation>
    <scope>NUCLEOTIDE SEQUENCE</scope>
    <source>
        <strain evidence="1">SP2T</strain>
    </source>
</reference>
<protein>
    <submittedName>
        <fullName evidence="1">Uncharacterized protein</fullName>
    </submittedName>
</protein>
<proteinExistence type="predicted"/>
<dbReference type="Proteomes" id="UP000676194">
    <property type="component" value="Chromosome"/>
</dbReference>
<dbReference type="AlphaFoldDB" id="A0A8E6ETF1"/>
<keyword evidence="2" id="KW-1185">Reference proteome</keyword>
<organism evidence="1 2">
    <name type="scientific">Telmatocola sphagniphila</name>
    <dbReference type="NCBI Taxonomy" id="1123043"/>
    <lineage>
        <taxon>Bacteria</taxon>
        <taxon>Pseudomonadati</taxon>
        <taxon>Planctomycetota</taxon>
        <taxon>Planctomycetia</taxon>
        <taxon>Gemmatales</taxon>
        <taxon>Gemmataceae</taxon>
    </lineage>
</organism>
<dbReference type="RefSeq" id="WP_213497237.1">
    <property type="nucleotide sequence ID" value="NZ_CP074694.1"/>
</dbReference>
<evidence type="ECO:0000313" key="2">
    <source>
        <dbReference type="Proteomes" id="UP000676194"/>
    </source>
</evidence>